<dbReference type="EMBL" id="HBNS01056977">
    <property type="protein sequence ID" value="CAE4660877.1"/>
    <property type="molecule type" value="Transcribed_RNA"/>
</dbReference>
<evidence type="ECO:0008006" key="4">
    <source>
        <dbReference type="Google" id="ProtNLM"/>
    </source>
</evidence>
<evidence type="ECO:0000313" key="3">
    <source>
        <dbReference type="EMBL" id="CAE4660877.1"/>
    </source>
</evidence>
<organism evidence="3">
    <name type="scientific">Ditylum brightwellii</name>
    <dbReference type="NCBI Taxonomy" id="49249"/>
    <lineage>
        <taxon>Eukaryota</taxon>
        <taxon>Sar</taxon>
        <taxon>Stramenopiles</taxon>
        <taxon>Ochrophyta</taxon>
        <taxon>Bacillariophyta</taxon>
        <taxon>Mediophyceae</taxon>
        <taxon>Lithodesmiophycidae</taxon>
        <taxon>Lithodesmiales</taxon>
        <taxon>Lithodesmiaceae</taxon>
        <taxon>Ditylum</taxon>
    </lineage>
</organism>
<gene>
    <name evidence="3" type="ORF">DBRI00130_LOCUS41003</name>
</gene>
<reference evidence="3" key="1">
    <citation type="submission" date="2021-01" db="EMBL/GenBank/DDBJ databases">
        <authorList>
            <person name="Corre E."/>
            <person name="Pelletier E."/>
            <person name="Niang G."/>
            <person name="Scheremetjew M."/>
            <person name="Finn R."/>
            <person name="Kale V."/>
            <person name="Holt S."/>
            <person name="Cochrane G."/>
            <person name="Meng A."/>
            <person name="Brown T."/>
            <person name="Cohen L."/>
        </authorList>
    </citation>
    <scope>NUCLEOTIDE SEQUENCE</scope>
    <source>
        <strain evidence="3">GSO104</strain>
    </source>
</reference>
<dbReference type="InterPro" id="IPR032710">
    <property type="entry name" value="NTF2-like_dom_sf"/>
</dbReference>
<dbReference type="SUPFAM" id="SSF54427">
    <property type="entry name" value="NTF2-like"/>
    <property type="match status" value="1"/>
</dbReference>
<keyword evidence="2" id="KW-1133">Transmembrane helix</keyword>
<proteinExistence type="predicted"/>
<name>A0A7S4WHV8_9STRA</name>
<protein>
    <recommendedName>
        <fullName evidence="4">SnoaL-like domain-containing protein</fullName>
    </recommendedName>
</protein>
<accession>A0A7S4WHV8</accession>
<evidence type="ECO:0000256" key="1">
    <source>
        <dbReference type="SAM" id="MobiDB-lite"/>
    </source>
</evidence>
<feature type="transmembrane region" description="Helical" evidence="2">
    <location>
        <begin position="65"/>
        <end position="92"/>
    </location>
</feature>
<evidence type="ECO:0000256" key="2">
    <source>
        <dbReference type="SAM" id="Phobius"/>
    </source>
</evidence>
<sequence length="265" mass="29867">MEKIYNDFRTISDCGEDSIEGDHPLSNELTPPKNQNDVERTNMVYGSIVTTTSEEKKNDTKLINVIYGLLMHKMSILVFWLAIVIICSIGILSSSNDSVSSDEAHQMYNRLGEIMPSKTYRDDILSTAHSLCDAFANKAPLNEVLDQFSTSDEVFCLEHGLQRLAPFLGRIFVGQEGVKQYFTIISDLLSYDDMKFSDYIVDVDASTVSVRGEATFLWKSTGNSWEEVFTYRLRFDDEAKVLAYEVWADSGAAFLASKGLLHDEE</sequence>
<dbReference type="AlphaFoldDB" id="A0A7S4WHV8"/>
<feature type="region of interest" description="Disordered" evidence="1">
    <location>
        <begin position="15"/>
        <end position="37"/>
    </location>
</feature>
<keyword evidence="2" id="KW-0472">Membrane</keyword>
<keyword evidence="2" id="KW-0812">Transmembrane</keyword>
<dbReference type="Gene3D" id="3.10.450.50">
    <property type="match status" value="1"/>
</dbReference>